<keyword evidence="7" id="KW-0472">Membrane</keyword>
<dbReference type="EMBL" id="MFEY01000004">
    <property type="protein sequence ID" value="OGE90688.1"/>
    <property type="molecule type" value="Genomic_DNA"/>
</dbReference>
<proteinExistence type="predicted"/>
<evidence type="ECO:0000313" key="9">
    <source>
        <dbReference type="EMBL" id="OGE90688.1"/>
    </source>
</evidence>
<dbReference type="NCBIfam" id="TIGR01573">
    <property type="entry name" value="cas2"/>
    <property type="match status" value="1"/>
</dbReference>
<keyword evidence="1" id="KW-0540">Nuclease</keyword>
<dbReference type="AlphaFoldDB" id="A0A1F5PL73"/>
<evidence type="ECO:0000256" key="2">
    <source>
        <dbReference type="ARBA" id="ARBA00022723"/>
    </source>
</evidence>
<evidence type="ECO:0000256" key="3">
    <source>
        <dbReference type="ARBA" id="ARBA00022759"/>
    </source>
</evidence>
<keyword evidence="2" id="KW-0479">Metal-binding</keyword>
<keyword evidence="6" id="KW-0051">Antiviral defense</keyword>
<keyword evidence="4" id="KW-0378">Hydrolase</keyword>
<keyword evidence="7" id="KW-1133">Transmembrane helix</keyword>
<evidence type="ECO:0000259" key="8">
    <source>
        <dbReference type="Pfam" id="PF20803"/>
    </source>
</evidence>
<name>A0A1F5PL73_9BACT</name>
<dbReference type="Pfam" id="PF20803">
    <property type="entry name" value="PaaX_M"/>
    <property type="match status" value="1"/>
</dbReference>
<protein>
    <submittedName>
        <fullName evidence="9">CRISPR-associated endonuclease Cas2</fullName>
    </submittedName>
</protein>
<gene>
    <name evidence="9" type="ORF">A3E29_00985</name>
</gene>
<evidence type="ECO:0000256" key="6">
    <source>
        <dbReference type="ARBA" id="ARBA00023118"/>
    </source>
</evidence>
<accession>A0A1F5PL73</accession>
<evidence type="ECO:0000256" key="4">
    <source>
        <dbReference type="ARBA" id="ARBA00022801"/>
    </source>
</evidence>
<keyword evidence="5" id="KW-0460">Magnesium</keyword>
<dbReference type="SUPFAM" id="SSF143430">
    <property type="entry name" value="TTP0101/SSO1404-like"/>
    <property type="match status" value="1"/>
</dbReference>
<keyword evidence="7" id="KW-0812">Transmembrane</keyword>
<feature type="domain" description="Transcriptional repressor PaaX-like central Cas2-like" evidence="8">
    <location>
        <begin position="100"/>
        <end position="172"/>
    </location>
</feature>
<reference evidence="9 10" key="1">
    <citation type="journal article" date="2016" name="Nat. Commun.">
        <title>Thousands of microbial genomes shed light on interconnected biogeochemical processes in an aquifer system.</title>
        <authorList>
            <person name="Anantharaman K."/>
            <person name="Brown C.T."/>
            <person name="Hug L.A."/>
            <person name="Sharon I."/>
            <person name="Castelle C.J."/>
            <person name="Probst A.J."/>
            <person name="Thomas B.C."/>
            <person name="Singh A."/>
            <person name="Wilkins M.J."/>
            <person name="Karaoz U."/>
            <person name="Brodie E.L."/>
            <person name="Williams K.H."/>
            <person name="Hubbard S.S."/>
            <person name="Banfield J.F."/>
        </authorList>
    </citation>
    <scope>NUCLEOTIDE SEQUENCE [LARGE SCALE GENOMIC DNA]</scope>
</reference>
<keyword evidence="3 9" id="KW-0255">Endonuclease</keyword>
<organism evidence="9 10">
    <name type="scientific">Candidatus Doudnabacteria bacterium RIFCSPHIGHO2_12_FULL_48_16</name>
    <dbReference type="NCBI Taxonomy" id="1817838"/>
    <lineage>
        <taxon>Bacteria</taxon>
        <taxon>Candidatus Doudnaibacteriota</taxon>
    </lineage>
</organism>
<comment type="caution">
    <text evidence="9">The sequence shown here is derived from an EMBL/GenBank/DDBJ whole genome shotgun (WGS) entry which is preliminary data.</text>
</comment>
<feature type="transmembrane region" description="Helical" evidence="7">
    <location>
        <begin position="12"/>
        <end position="36"/>
    </location>
</feature>
<evidence type="ECO:0000256" key="7">
    <source>
        <dbReference type="SAM" id="Phobius"/>
    </source>
</evidence>
<dbReference type="InterPro" id="IPR021127">
    <property type="entry name" value="CRISPR_associated_Cas2"/>
</dbReference>
<sequence>MKPKNELSYKILKILSVGALITAVSILSPTLPYVLLRAYLRRKLRTKYTPYQINNSLAYLKRKKFIAFKFKERKLKIMISKLGRRHFAKQSMNEIEIKPTTWDRRWRLLTFDIPENHKGARQTFRRKLKDLGFFHFQRSVFIFPYACELELGELANILDIREYVHILICDRFPGDQPLVKKFKL</sequence>
<evidence type="ECO:0000256" key="1">
    <source>
        <dbReference type="ARBA" id="ARBA00022722"/>
    </source>
</evidence>
<dbReference type="Proteomes" id="UP000177682">
    <property type="component" value="Unassembled WGS sequence"/>
</dbReference>
<evidence type="ECO:0000313" key="10">
    <source>
        <dbReference type="Proteomes" id="UP000177682"/>
    </source>
</evidence>
<evidence type="ECO:0000256" key="5">
    <source>
        <dbReference type="ARBA" id="ARBA00022842"/>
    </source>
</evidence>
<dbReference type="GO" id="GO:0004521">
    <property type="term" value="F:RNA endonuclease activity"/>
    <property type="evidence" value="ECO:0007669"/>
    <property type="project" value="InterPro"/>
</dbReference>
<dbReference type="GO" id="GO:0043571">
    <property type="term" value="P:maintenance of CRISPR repeat elements"/>
    <property type="evidence" value="ECO:0007669"/>
    <property type="project" value="InterPro"/>
</dbReference>
<dbReference type="InterPro" id="IPR048846">
    <property type="entry name" value="PaaX-like_central"/>
</dbReference>
<dbReference type="Gene3D" id="3.30.70.2650">
    <property type="match status" value="1"/>
</dbReference>